<protein>
    <submittedName>
        <fullName evidence="2">ABC transporter substrate binding protein</fullName>
    </submittedName>
</protein>
<dbReference type="PANTHER" id="PTHR35271:SF1">
    <property type="entry name" value="ABC TRANSPORTER, SUBSTRATE-BINDING LIPOPROTEIN"/>
    <property type="match status" value="1"/>
</dbReference>
<dbReference type="EMBL" id="AWVH01000026">
    <property type="protein sequence ID" value="ERJ93337.1"/>
    <property type="molecule type" value="Genomic_DNA"/>
</dbReference>
<keyword evidence="1" id="KW-1133">Transmembrane helix</keyword>
<accession>A0ABN0NZ51</accession>
<proteinExistence type="predicted"/>
<feature type="transmembrane region" description="Helical" evidence="1">
    <location>
        <begin position="55"/>
        <end position="72"/>
    </location>
</feature>
<reference evidence="2 3" key="1">
    <citation type="submission" date="2013-08" db="EMBL/GenBank/DDBJ databases">
        <authorList>
            <person name="Weinstock G."/>
            <person name="Sodergren E."/>
            <person name="Wylie T."/>
            <person name="Fulton L."/>
            <person name="Fulton R."/>
            <person name="Fronick C."/>
            <person name="O'Laughlin M."/>
            <person name="Godfrey J."/>
            <person name="Miner T."/>
            <person name="Herter B."/>
            <person name="Appelbaum E."/>
            <person name="Cordes M."/>
            <person name="Lek S."/>
            <person name="Wollam A."/>
            <person name="Pepin K.H."/>
            <person name="Palsikar V.B."/>
            <person name="Mitreva M."/>
            <person name="Wilson R.K."/>
        </authorList>
    </citation>
    <scope>NUCLEOTIDE SEQUENCE [LARGE SCALE GENOMIC DNA]</scope>
    <source>
        <strain evidence="2 3">ATCC 700332</strain>
    </source>
</reference>
<dbReference type="CDD" id="cd06325">
    <property type="entry name" value="PBP1_ABC_unchar_transporter"/>
    <property type="match status" value="1"/>
</dbReference>
<keyword evidence="3" id="KW-1185">Reference proteome</keyword>
<organism evidence="2 3">
    <name type="scientific">Treponema lecithinolyticum ATCC 700332</name>
    <dbReference type="NCBI Taxonomy" id="1321815"/>
    <lineage>
        <taxon>Bacteria</taxon>
        <taxon>Pseudomonadati</taxon>
        <taxon>Spirochaetota</taxon>
        <taxon>Spirochaetia</taxon>
        <taxon>Spirochaetales</taxon>
        <taxon>Treponemataceae</taxon>
        <taxon>Treponema</taxon>
    </lineage>
</organism>
<evidence type="ECO:0000313" key="3">
    <source>
        <dbReference type="Proteomes" id="UP000016649"/>
    </source>
</evidence>
<gene>
    <name evidence="2" type="ORF">HMPREF9193_01010</name>
</gene>
<comment type="caution">
    <text evidence="2">The sequence shown here is derived from an EMBL/GenBank/DDBJ whole genome shotgun (WGS) entry which is preliminary data.</text>
</comment>
<dbReference type="PANTHER" id="PTHR35271">
    <property type="entry name" value="ABC TRANSPORTER, SUBSTRATE-BINDING LIPOPROTEIN-RELATED"/>
    <property type="match status" value="1"/>
</dbReference>
<keyword evidence="1" id="KW-0472">Membrane</keyword>
<evidence type="ECO:0000313" key="2">
    <source>
        <dbReference type="EMBL" id="ERJ93337.1"/>
    </source>
</evidence>
<keyword evidence="1" id="KW-0812">Transmembrane</keyword>
<dbReference type="Gene3D" id="3.40.50.2300">
    <property type="match status" value="2"/>
</dbReference>
<name>A0ABN0NZ51_TRELE</name>
<evidence type="ECO:0000256" key="1">
    <source>
        <dbReference type="SAM" id="Phobius"/>
    </source>
</evidence>
<sequence length="369" mass="40179">MIDRERIENKLNRQNVLISAAKIVTEDLTLQCILYYSRKNILENSRGGFMKKRNFVCTAIWAALAVFAVLTGCSKIQKKDSLKIGVLQLVEHDALDSAFRGFKDALEEAGYFDGKNIEIDYQNAQGEQANCQTIAQKFINDRCDLILAIATPAAQAVANLTDTIPVLVTAVTDPESAKLVKSNAKPGTNVSGTSDLTPVEAQIKLLKKIAPDMQKVAFLYSSSEQNSAFQINIAKKVCEQIGLAYMDATVSNSNEIQQTVQNLVGKADAIYVPTDNMVAAGITTVGMIARDAKIPVVCGEEAPVMRGGLATYGINYYELGKLTGNQAVEILRDGKKPADMPIEYVDTFNLTVNEDMARDIGISIPADLR</sequence>
<dbReference type="Pfam" id="PF04392">
    <property type="entry name" value="ABC_sub_bind"/>
    <property type="match status" value="1"/>
</dbReference>
<dbReference type="Proteomes" id="UP000016649">
    <property type="component" value="Unassembled WGS sequence"/>
</dbReference>
<dbReference type="InterPro" id="IPR007487">
    <property type="entry name" value="ABC_transpt-TYRBP-like"/>
</dbReference>
<dbReference type="InterPro" id="IPR028082">
    <property type="entry name" value="Peripla_BP_I"/>
</dbReference>
<dbReference type="SUPFAM" id="SSF53822">
    <property type="entry name" value="Periplasmic binding protein-like I"/>
    <property type="match status" value="1"/>
</dbReference>